<sequence>LRILQINLCKSPAAHMDIINNNLCEDWDILLVQEPHINYYDHVSTPAGFRQIYP</sequence>
<feature type="non-terminal residue" evidence="1">
    <location>
        <position position="54"/>
    </location>
</feature>
<evidence type="ECO:0000313" key="1">
    <source>
        <dbReference type="EMBL" id="KJA12905.1"/>
    </source>
</evidence>
<dbReference type="OMA" id="CEDWDIL"/>
<proteinExistence type="predicted"/>
<keyword evidence="2" id="KW-1185">Reference proteome</keyword>
<name>A0A0D2NWH4_HYPSF</name>
<organism evidence="1 2">
    <name type="scientific">Hypholoma sublateritium (strain FD-334 SS-4)</name>
    <dbReference type="NCBI Taxonomy" id="945553"/>
    <lineage>
        <taxon>Eukaryota</taxon>
        <taxon>Fungi</taxon>
        <taxon>Dikarya</taxon>
        <taxon>Basidiomycota</taxon>
        <taxon>Agaricomycotina</taxon>
        <taxon>Agaricomycetes</taxon>
        <taxon>Agaricomycetidae</taxon>
        <taxon>Agaricales</taxon>
        <taxon>Agaricineae</taxon>
        <taxon>Strophariaceae</taxon>
        <taxon>Hypholoma</taxon>
    </lineage>
</organism>
<feature type="non-terminal residue" evidence="1">
    <location>
        <position position="1"/>
    </location>
</feature>
<dbReference type="OrthoDB" id="2840473at2759"/>
<protein>
    <recommendedName>
        <fullName evidence="3">Endonuclease/exonuclease/phosphatase domain-containing protein</fullName>
    </recommendedName>
</protein>
<evidence type="ECO:0000313" key="2">
    <source>
        <dbReference type="Proteomes" id="UP000054270"/>
    </source>
</evidence>
<dbReference type="EMBL" id="KN817845">
    <property type="protein sequence ID" value="KJA12905.1"/>
    <property type="molecule type" value="Genomic_DNA"/>
</dbReference>
<dbReference type="AlphaFoldDB" id="A0A0D2NWH4"/>
<reference evidence="2" key="1">
    <citation type="submission" date="2014-04" db="EMBL/GenBank/DDBJ databases">
        <title>Evolutionary Origins and Diversification of the Mycorrhizal Mutualists.</title>
        <authorList>
            <consortium name="DOE Joint Genome Institute"/>
            <consortium name="Mycorrhizal Genomics Consortium"/>
            <person name="Kohler A."/>
            <person name="Kuo A."/>
            <person name="Nagy L.G."/>
            <person name="Floudas D."/>
            <person name="Copeland A."/>
            <person name="Barry K.W."/>
            <person name="Cichocki N."/>
            <person name="Veneault-Fourrey C."/>
            <person name="LaButti K."/>
            <person name="Lindquist E.A."/>
            <person name="Lipzen A."/>
            <person name="Lundell T."/>
            <person name="Morin E."/>
            <person name="Murat C."/>
            <person name="Riley R."/>
            <person name="Ohm R."/>
            <person name="Sun H."/>
            <person name="Tunlid A."/>
            <person name="Henrissat B."/>
            <person name="Grigoriev I.V."/>
            <person name="Hibbett D.S."/>
            <person name="Martin F."/>
        </authorList>
    </citation>
    <scope>NUCLEOTIDE SEQUENCE [LARGE SCALE GENOMIC DNA]</scope>
    <source>
        <strain evidence="2">FD-334 SS-4</strain>
    </source>
</reference>
<evidence type="ECO:0008006" key="3">
    <source>
        <dbReference type="Google" id="ProtNLM"/>
    </source>
</evidence>
<dbReference type="InterPro" id="IPR036691">
    <property type="entry name" value="Endo/exonu/phosph_ase_sf"/>
</dbReference>
<dbReference type="STRING" id="945553.A0A0D2NWH4"/>
<dbReference type="SUPFAM" id="SSF56219">
    <property type="entry name" value="DNase I-like"/>
    <property type="match status" value="1"/>
</dbReference>
<dbReference type="Gene3D" id="3.60.10.10">
    <property type="entry name" value="Endonuclease/exonuclease/phosphatase"/>
    <property type="match status" value="1"/>
</dbReference>
<dbReference type="Proteomes" id="UP000054270">
    <property type="component" value="Unassembled WGS sequence"/>
</dbReference>
<gene>
    <name evidence="1" type="ORF">HYPSUDRAFT_111486</name>
</gene>
<accession>A0A0D2NWH4</accession>